<gene>
    <name evidence="4" type="ORF">SAMN05660293_00883</name>
</gene>
<dbReference type="GO" id="GO:0004034">
    <property type="term" value="F:aldose 1-epimerase activity"/>
    <property type="evidence" value="ECO:0007669"/>
    <property type="project" value="TreeGrafter"/>
</dbReference>
<dbReference type="GO" id="GO:0030246">
    <property type="term" value="F:carbohydrate binding"/>
    <property type="evidence" value="ECO:0007669"/>
    <property type="project" value="InterPro"/>
</dbReference>
<dbReference type="InterPro" id="IPR011013">
    <property type="entry name" value="Gal_mutarotase_sf_dom"/>
</dbReference>
<dbReference type="PANTHER" id="PTHR10091:SF0">
    <property type="entry name" value="GALACTOSE MUTAROTASE"/>
    <property type="match status" value="1"/>
</dbReference>
<protein>
    <submittedName>
        <fullName evidence="4">Aldose 1-epimerase</fullName>
    </submittedName>
</protein>
<dbReference type="GO" id="GO:0006006">
    <property type="term" value="P:glucose metabolic process"/>
    <property type="evidence" value="ECO:0007669"/>
    <property type="project" value="TreeGrafter"/>
</dbReference>
<dbReference type="EMBL" id="FUZA01000001">
    <property type="protein sequence ID" value="SKB54308.1"/>
    <property type="molecule type" value="Genomic_DNA"/>
</dbReference>
<dbReference type="AlphaFoldDB" id="A0A1T5C461"/>
<evidence type="ECO:0000256" key="3">
    <source>
        <dbReference type="ARBA" id="ARBA00022837"/>
    </source>
</evidence>
<dbReference type="SUPFAM" id="SSF74650">
    <property type="entry name" value="Galactose mutarotase-like"/>
    <property type="match status" value="1"/>
</dbReference>
<dbReference type="Pfam" id="PF01263">
    <property type="entry name" value="Aldose_epim"/>
    <property type="match status" value="1"/>
</dbReference>
<dbReference type="PANTHER" id="PTHR10091">
    <property type="entry name" value="ALDOSE-1-EPIMERASE"/>
    <property type="match status" value="1"/>
</dbReference>
<evidence type="ECO:0000256" key="1">
    <source>
        <dbReference type="ARBA" id="ARBA00001913"/>
    </source>
</evidence>
<evidence type="ECO:0000256" key="2">
    <source>
        <dbReference type="ARBA" id="ARBA00011245"/>
    </source>
</evidence>
<dbReference type="STRING" id="651661.SAMN05660293_00883"/>
<comment type="subunit">
    <text evidence="2">Monomer.</text>
</comment>
<keyword evidence="3" id="KW-0106">Calcium</keyword>
<dbReference type="Gene3D" id="2.70.98.10">
    <property type="match status" value="1"/>
</dbReference>
<organism evidence="4 5">
    <name type="scientific">Dyadobacter psychrophilus</name>
    <dbReference type="NCBI Taxonomy" id="651661"/>
    <lineage>
        <taxon>Bacteria</taxon>
        <taxon>Pseudomonadati</taxon>
        <taxon>Bacteroidota</taxon>
        <taxon>Cytophagia</taxon>
        <taxon>Cytophagales</taxon>
        <taxon>Spirosomataceae</taxon>
        <taxon>Dyadobacter</taxon>
    </lineage>
</organism>
<dbReference type="Proteomes" id="UP000190897">
    <property type="component" value="Unassembled WGS sequence"/>
</dbReference>
<sequence>MMLSGYYFCNEPNIHIPTPEKMSFEIFKQQFGDLTELVIQEASTGNRCVVVPELGGIVRQLSLRKGITLFSLLKTPPTPDSLVADTKSASELLFPFASRIPDGKYKFLGKEYQLAKNETGNLNAIHGLVRKQQFTLGEQIIEADHASIKLSYDLNELEGYPFAVKFSVLYTLHADGRFVLSYEAVNDGAEPAPIMFGWHPYFLLGNEQVDAWKINIPSGEIVDFDNNQIPVGKKPFLVDRPTKLYQKAFDNCFIVDSATNSAVTELISENQDITLRIKQETGEGKFNYLVVYTPPARDCVAIEPLTANVNAFNSGEGLNVLAQGKSIDGAITLSLI</sequence>
<dbReference type="CDD" id="cd01081">
    <property type="entry name" value="Aldose_epim"/>
    <property type="match status" value="1"/>
</dbReference>
<reference evidence="5" key="1">
    <citation type="submission" date="2017-02" db="EMBL/GenBank/DDBJ databases">
        <authorList>
            <person name="Varghese N."/>
            <person name="Submissions S."/>
        </authorList>
    </citation>
    <scope>NUCLEOTIDE SEQUENCE [LARGE SCALE GENOMIC DNA]</scope>
    <source>
        <strain evidence="5">DSM 22270</strain>
    </source>
</reference>
<evidence type="ECO:0000313" key="4">
    <source>
        <dbReference type="EMBL" id="SKB54308.1"/>
    </source>
</evidence>
<accession>A0A1T5C461</accession>
<comment type="cofactor">
    <cofactor evidence="1">
        <name>Ca(2+)</name>
        <dbReference type="ChEBI" id="CHEBI:29108"/>
    </cofactor>
</comment>
<dbReference type="InterPro" id="IPR014718">
    <property type="entry name" value="GH-type_carb-bd"/>
</dbReference>
<name>A0A1T5C461_9BACT</name>
<keyword evidence="5" id="KW-1185">Reference proteome</keyword>
<proteinExistence type="predicted"/>
<evidence type="ECO:0000313" key="5">
    <source>
        <dbReference type="Proteomes" id="UP000190897"/>
    </source>
</evidence>
<dbReference type="GO" id="GO:0033499">
    <property type="term" value="P:galactose catabolic process via UDP-galactose, Leloir pathway"/>
    <property type="evidence" value="ECO:0007669"/>
    <property type="project" value="TreeGrafter"/>
</dbReference>
<dbReference type="InterPro" id="IPR008183">
    <property type="entry name" value="Aldose_1/G6P_1-epimerase"/>
</dbReference>